<dbReference type="SUPFAM" id="SSF48371">
    <property type="entry name" value="ARM repeat"/>
    <property type="match status" value="1"/>
</dbReference>
<dbReference type="AlphaFoldDB" id="B9XRH3"/>
<keyword evidence="1" id="KW-0812">Transmembrane</keyword>
<evidence type="ECO:0000313" key="3">
    <source>
        <dbReference type="Proteomes" id="UP000003688"/>
    </source>
</evidence>
<reference evidence="2 3" key="1">
    <citation type="journal article" date="2011" name="J. Bacteriol.">
        <title>Genome sequence of 'Pedosphaera parvula' Ellin514, an aerobic Verrucomicrobial isolate from pasture soil.</title>
        <authorList>
            <person name="Kant R."/>
            <person name="van Passel M.W."/>
            <person name="Sangwan P."/>
            <person name="Palva A."/>
            <person name="Lucas S."/>
            <person name="Copeland A."/>
            <person name="Lapidus A."/>
            <person name="Glavina Del Rio T."/>
            <person name="Dalin E."/>
            <person name="Tice H."/>
            <person name="Bruce D."/>
            <person name="Goodwin L."/>
            <person name="Pitluck S."/>
            <person name="Chertkov O."/>
            <person name="Larimer F.W."/>
            <person name="Land M.L."/>
            <person name="Hauser L."/>
            <person name="Brettin T.S."/>
            <person name="Detter J.C."/>
            <person name="Han S."/>
            <person name="de Vos W.M."/>
            <person name="Janssen P.H."/>
            <person name="Smidt H."/>
        </authorList>
    </citation>
    <scope>NUCLEOTIDE SEQUENCE [LARGE SCALE GENOMIC DNA]</scope>
    <source>
        <strain evidence="2 3">Ellin514</strain>
    </source>
</reference>
<dbReference type="RefSeq" id="WP_007418406.1">
    <property type="nucleotide sequence ID" value="NZ_ABOX02000064.1"/>
</dbReference>
<dbReference type="InterPro" id="IPR016024">
    <property type="entry name" value="ARM-type_fold"/>
</dbReference>
<protein>
    <submittedName>
        <fullName evidence="2">PBS lyase HEAT domain protein repeat-containing protein</fullName>
    </submittedName>
</protein>
<dbReference type="PANTHER" id="PTHR12697">
    <property type="entry name" value="PBS LYASE HEAT-LIKE PROTEIN"/>
    <property type="match status" value="1"/>
</dbReference>
<dbReference type="Gene3D" id="1.25.10.10">
    <property type="entry name" value="Leucine-rich Repeat Variant"/>
    <property type="match status" value="1"/>
</dbReference>
<organism evidence="2 3">
    <name type="scientific">Pedosphaera parvula (strain Ellin514)</name>
    <dbReference type="NCBI Taxonomy" id="320771"/>
    <lineage>
        <taxon>Bacteria</taxon>
        <taxon>Pseudomonadati</taxon>
        <taxon>Verrucomicrobiota</taxon>
        <taxon>Pedosphaerae</taxon>
        <taxon>Pedosphaerales</taxon>
        <taxon>Pedosphaeraceae</taxon>
        <taxon>Pedosphaera</taxon>
    </lineage>
</organism>
<keyword evidence="2" id="KW-0456">Lyase</keyword>
<dbReference type="Pfam" id="PF13646">
    <property type="entry name" value="HEAT_2"/>
    <property type="match status" value="1"/>
</dbReference>
<dbReference type="STRING" id="320771.Cflav_PD0594"/>
<dbReference type="Proteomes" id="UP000003688">
    <property type="component" value="Unassembled WGS sequence"/>
</dbReference>
<dbReference type="InterPro" id="IPR011989">
    <property type="entry name" value="ARM-like"/>
</dbReference>
<dbReference type="PANTHER" id="PTHR12697:SF38">
    <property type="entry name" value="PBS LYASE HEAT DOMAIN PROTEIN REPEAT-CONTAINING PROTEIN"/>
    <property type="match status" value="1"/>
</dbReference>
<keyword evidence="1" id="KW-1133">Transmembrane helix</keyword>
<keyword evidence="3" id="KW-1185">Reference proteome</keyword>
<feature type="transmembrane region" description="Helical" evidence="1">
    <location>
        <begin position="7"/>
        <end position="25"/>
    </location>
</feature>
<gene>
    <name evidence="2" type="ORF">Cflav_PD0594</name>
</gene>
<proteinExistence type="predicted"/>
<evidence type="ECO:0000256" key="1">
    <source>
        <dbReference type="SAM" id="Phobius"/>
    </source>
</evidence>
<accession>B9XRH3</accession>
<dbReference type="EMBL" id="ABOX02000064">
    <property type="protein sequence ID" value="EEF57544.1"/>
    <property type="molecule type" value="Genomic_DNA"/>
</dbReference>
<name>B9XRH3_PEDPL</name>
<dbReference type="GO" id="GO:0016491">
    <property type="term" value="F:oxidoreductase activity"/>
    <property type="evidence" value="ECO:0007669"/>
    <property type="project" value="TreeGrafter"/>
</dbReference>
<comment type="caution">
    <text evidence="2">The sequence shown here is derived from an EMBL/GenBank/DDBJ whole genome shotgun (WGS) entry which is preliminary data.</text>
</comment>
<evidence type="ECO:0000313" key="2">
    <source>
        <dbReference type="EMBL" id="EEF57544.1"/>
    </source>
</evidence>
<sequence>MRKRSHIARCILVGIISFFVVYLGLRTKEPSFQGRNLSAWLSDYGNLSAPVSNSDKRRVLKNNADNAVYNMGTNAIPMLMQRLQASDSSFRYRLATSLNRLSFIKNKFTTTADERWHAGLALQALGSKAKPAIPELTRLLTNPSLANHSLNLLMNFDNETAIPILLQMATNNNAELRKTALLDLGYRRQGSNGVIQVVLTGLKDPDPNVRAVAVGMLSRFPSEADLVVPALVDILSDSSLQHLAIQSLGELGEKARPAVPRLMEIASNKWAFNPAAVALSKIDPAAAQRMGVQRTNQFSIYE</sequence>
<dbReference type="OrthoDB" id="444772at2"/>
<keyword evidence="1" id="KW-0472">Membrane</keyword>
<dbReference type="GO" id="GO:0016829">
    <property type="term" value="F:lyase activity"/>
    <property type="evidence" value="ECO:0007669"/>
    <property type="project" value="UniProtKB-KW"/>
</dbReference>